<dbReference type="Proteomes" id="UP001156694">
    <property type="component" value="Unassembled WGS sequence"/>
</dbReference>
<proteinExistence type="predicted"/>
<protein>
    <submittedName>
        <fullName evidence="1">Uncharacterized protein</fullName>
    </submittedName>
</protein>
<name>A0ABQ5VT56_9RHOB</name>
<comment type="caution">
    <text evidence="1">The sequence shown here is derived from an EMBL/GenBank/DDBJ whole genome shotgun (WGS) entry which is preliminary data.</text>
</comment>
<accession>A0ABQ5VT56</accession>
<dbReference type="EMBL" id="BSNN01000002">
    <property type="protein sequence ID" value="GLQ34509.1"/>
    <property type="molecule type" value="Genomic_DNA"/>
</dbReference>
<gene>
    <name evidence="1" type="ORF">GCM10007939_07920</name>
</gene>
<sequence>MPEQAFTTEGRFETKFRRDKMKALTMTVVAVATLALTACAKEEPVMEKVMEEPAMEGKL</sequence>
<evidence type="ECO:0000313" key="1">
    <source>
        <dbReference type="EMBL" id="GLQ34509.1"/>
    </source>
</evidence>
<keyword evidence="2" id="KW-1185">Reference proteome</keyword>
<evidence type="ECO:0000313" key="2">
    <source>
        <dbReference type="Proteomes" id="UP001156694"/>
    </source>
</evidence>
<reference evidence="2" key="1">
    <citation type="journal article" date="2019" name="Int. J. Syst. Evol. Microbiol.">
        <title>The Global Catalogue of Microorganisms (GCM) 10K type strain sequencing project: providing services to taxonomists for standard genome sequencing and annotation.</title>
        <authorList>
            <consortium name="The Broad Institute Genomics Platform"/>
            <consortium name="The Broad Institute Genome Sequencing Center for Infectious Disease"/>
            <person name="Wu L."/>
            <person name="Ma J."/>
        </authorList>
    </citation>
    <scope>NUCLEOTIDE SEQUENCE [LARGE SCALE GENOMIC DNA]</scope>
    <source>
        <strain evidence="2">NBRC 110140</strain>
    </source>
</reference>
<organism evidence="1 2">
    <name type="scientific">Amylibacter marinus</name>
    <dbReference type="NCBI Taxonomy" id="1475483"/>
    <lineage>
        <taxon>Bacteria</taxon>
        <taxon>Pseudomonadati</taxon>
        <taxon>Pseudomonadota</taxon>
        <taxon>Alphaproteobacteria</taxon>
        <taxon>Rhodobacterales</taxon>
        <taxon>Paracoccaceae</taxon>
        <taxon>Amylibacter</taxon>
    </lineage>
</organism>